<gene>
    <name evidence="4" type="ORF">Tci_026940</name>
</gene>
<feature type="compositionally biased region" description="Basic and acidic residues" evidence="2">
    <location>
        <begin position="1743"/>
        <end position="1752"/>
    </location>
</feature>
<feature type="compositionally biased region" description="Basic residues" evidence="2">
    <location>
        <begin position="1242"/>
        <end position="1251"/>
    </location>
</feature>
<feature type="region of interest" description="Disordered" evidence="2">
    <location>
        <begin position="1718"/>
        <end position="1780"/>
    </location>
</feature>
<feature type="compositionally biased region" description="Low complexity" evidence="2">
    <location>
        <begin position="597"/>
        <end position="606"/>
    </location>
</feature>
<sequence length="1780" mass="202217">MESQSETTQMVSALKLPVLKTMEYDLWSIRMEKYLTFNDHALWEVIVNGDSVSLVTSASAEGSIPLKTAEQKLARKNELKTKSTLMLAIPDEHLLKFHAFKDAKSLWEAIKNRFRGNKESKKMQKTILKQNYENFAASSQEGLDKPYDRFQKLISQLEIHGEVISQEDANLKLLRSLPSAWNNIALIMRNKSDLDTLSMDDLYNNLKLDNEDLEHIDTNDLKEMDFKWQVAMLTMRVKRFIKKIRRKLDLNGKETVGFDRTKVECYNCHRRDHFARECRAPRNKGNRKRCSNKECTNGHIYYKCLDKTGLGYDGQMNESDLNDIHVNESEVINNVFDSHESNRDDNQVNDRFKKVLTKSRQVPVNAAKQSSHKAASLVSAARHVNTSASRPNANNTFRTTYSYFKAYSPVPKNNNMCNFDLNNVVPVGGIENQMDHKVKTIRSDNRTEFKNTIINEFCEIKGYSINSKAFRVFNTRTRFVEENLHISFLENKPNVTGIGPNWMFDINTLTMFMNYQPVFTGNQTNGNAGLKSLEDEVADDAEKKSIEVPRKENGVQDLAKEGDKNDQERDLRDQEEALRKQFEQESKRLFGQREAANTNNTNRLNTVSSPVNVDTNGNRIFTPVSAAGSTYVNLGGSIPVNAATLPNADLPSDPLMPYLEDTADLQYTRFFSGANDDEVEGAKADFNNLELTTVVSPILTTRIYKDHLKEQIIGDSPSALQTRRMTKTSKEHAMVSYIKKLRRTNHKDYQNCLFACFISQIEPKKVNQALTDPSWIKVRQDELLQFRLQKMDVKSAFLYDTIEDEVYVCQPPGFEDPHFPNMVYKVMQRDDEIIINQDKYVADILKKFDFFSLKTTSTPIETNKALLKDEVAEDVDVYLYRSMIESLMYLTTFRPDIMFVVCACARFQVTPKVSHLHAVKRIFRYLKGLKQSGYFLAYTSFMGFLVYQMDVKSAFLYDTIEDEVYVCQPPGFEDPHFPNMVYKVMQRDDEIIINQDKYVADILKKFDFFSLKTTSTPIETNKALLKDEVAEDVDVYLYRSMIESLMYLTTFRPDIMFVVCACARFQVTPKVSHLHAVKRIFRYLKEYVAAASYYGQYALTVNSTVYTSCIEQFWASAKVKNVNEEAHIQALVDKKKFIITEALIRRDLRFKDKRGVDYLPNEVIFEQLTLMGHNAIFVISSHTKKVFANIKKEGKYFSGRVTPLFQSMMVQAPEDMGEGSEIPTDTHHTPIVTQSSSSQSQKKQKSKRKQRKEIEVPTQSSEIPNEESIPTPSNDPLPSGEDRMQLFKLMILCTNLQKQEDASIQERLIDNIDQDVEITLVDDIQGRMNEEDMFKVNDLDGDEVVVDISASVDEEQNVKVIEKEVSTADPVTTASEVVTTACIKVTTAATSPQISNDKAVEGSEKVKKGSSKRAGSNLEQEDAKRQRLKEENESAELKRCLEIVPEDDDDVTIEVTPLSSKSPTIVDYKIYKEGKKSYFKIIRADEEVSSDDNEMVEITVLMVLAEDNDVVSKEGARNVAVTDSSATDYDYTDESSVYSTPLPPLKKLDALAKDNKSSSALKVNSAHVGKLKSVKIKDDPPLAIVIKELNSLKLQFSKSLSSYSRMKTLMVPPNNLGPDLNGKAINKTQYRGGKLVCWSAKKQQSVAMSSAEAEYVAAAGCCANILWMKSQLTDYDIIYEKVFSVYNWTLKPNQGKEPPFTTHMKAICKLNVHVVSKAPKPSSQTEEDKSPSHASPPTPVAGEMHKEAHQEAGSRISLEATSKEGSHPQLKSSMSAFNFY</sequence>
<dbReference type="GO" id="GO:0008270">
    <property type="term" value="F:zinc ion binding"/>
    <property type="evidence" value="ECO:0007669"/>
    <property type="project" value="UniProtKB-KW"/>
</dbReference>
<dbReference type="Pfam" id="PF14223">
    <property type="entry name" value="Retrotran_gag_2"/>
    <property type="match status" value="1"/>
</dbReference>
<feature type="region of interest" description="Disordered" evidence="2">
    <location>
        <begin position="590"/>
        <end position="611"/>
    </location>
</feature>
<evidence type="ECO:0000313" key="4">
    <source>
        <dbReference type="EMBL" id="GEU54962.1"/>
    </source>
</evidence>
<evidence type="ECO:0000256" key="2">
    <source>
        <dbReference type="SAM" id="MobiDB-lite"/>
    </source>
</evidence>
<feature type="region of interest" description="Disordered" evidence="2">
    <location>
        <begin position="1215"/>
        <end position="1281"/>
    </location>
</feature>
<protein>
    <recommendedName>
        <fullName evidence="3">CCHC-type domain-containing protein</fullName>
    </recommendedName>
</protein>
<evidence type="ECO:0000256" key="1">
    <source>
        <dbReference type="PROSITE-ProRule" id="PRU00047"/>
    </source>
</evidence>
<dbReference type="EMBL" id="BKCJ010003416">
    <property type="protein sequence ID" value="GEU54962.1"/>
    <property type="molecule type" value="Genomic_DNA"/>
</dbReference>
<dbReference type="GO" id="GO:0003676">
    <property type="term" value="F:nucleic acid binding"/>
    <property type="evidence" value="ECO:0007669"/>
    <property type="project" value="InterPro"/>
</dbReference>
<feature type="region of interest" description="Disordered" evidence="2">
    <location>
        <begin position="1393"/>
        <end position="1431"/>
    </location>
</feature>
<comment type="caution">
    <text evidence="4">The sequence shown here is derived from an EMBL/GenBank/DDBJ whole genome shotgun (WGS) entry which is preliminary data.</text>
</comment>
<dbReference type="PANTHER" id="PTHR11439:SF509">
    <property type="entry name" value="RNA-DIRECTED DNA POLYMERASE"/>
    <property type="match status" value="1"/>
</dbReference>
<dbReference type="PANTHER" id="PTHR11439">
    <property type="entry name" value="GAG-POL-RELATED RETROTRANSPOSON"/>
    <property type="match status" value="1"/>
</dbReference>
<dbReference type="CDD" id="cd09272">
    <property type="entry name" value="RNase_HI_RT_Ty1"/>
    <property type="match status" value="1"/>
</dbReference>
<dbReference type="SUPFAM" id="SSF57756">
    <property type="entry name" value="Retrovirus zinc finger-like domains"/>
    <property type="match status" value="1"/>
</dbReference>
<feature type="compositionally biased region" description="Polar residues" evidence="2">
    <location>
        <begin position="1257"/>
        <end position="1276"/>
    </location>
</feature>
<proteinExistence type="predicted"/>
<feature type="region of interest" description="Disordered" evidence="2">
    <location>
        <begin position="540"/>
        <end position="572"/>
    </location>
</feature>
<feature type="domain" description="CCHC-type" evidence="3">
    <location>
        <begin position="265"/>
        <end position="279"/>
    </location>
</feature>
<keyword evidence="1" id="KW-0862">Zinc</keyword>
<dbReference type="InterPro" id="IPR001878">
    <property type="entry name" value="Znf_CCHC"/>
</dbReference>
<dbReference type="PROSITE" id="PS50158">
    <property type="entry name" value="ZF_CCHC"/>
    <property type="match status" value="1"/>
</dbReference>
<reference evidence="4" key="1">
    <citation type="journal article" date="2019" name="Sci. Rep.">
        <title>Draft genome of Tanacetum cinerariifolium, the natural source of mosquito coil.</title>
        <authorList>
            <person name="Yamashiro T."/>
            <person name="Shiraishi A."/>
            <person name="Satake H."/>
            <person name="Nakayama K."/>
        </authorList>
    </citation>
    <scope>NUCLEOTIDE SEQUENCE</scope>
</reference>
<dbReference type="SMART" id="SM00343">
    <property type="entry name" value="ZnF_C2HC"/>
    <property type="match status" value="1"/>
</dbReference>
<evidence type="ECO:0000259" key="3">
    <source>
        <dbReference type="PROSITE" id="PS50158"/>
    </source>
</evidence>
<organism evidence="4">
    <name type="scientific">Tanacetum cinerariifolium</name>
    <name type="common">Dalmatian daisy</name>
    <name type="synonym">Chrysanthemum cinerariifolium</name>
    <dbReference type="NCBI Taxonomy" id="118510"/>
    <lineage>
        <taxon>Eukaryota</taxon>
        <taxon>Viridiplantae</taxon>
        <taxon>Streptophyta</taxon>
        <taxon>Embryophyta</taxon>
        <taxon>Tracheophyta</taxon>
        <taxon>Spermatophyta</taxon>
        <taxon>Magnoliopsida</taxon>
        <taxon>eudicotyledons</taxon>
        <taxon>Gunneridae</taxon>
        <taxon>Pentapetalae</taxon>
        <taxon>asterids</taxon>
        <taxon>campanulids</taxon>
        <taxon>Asterales</taxon>
        <taxon>Asteraceae</taxon>
        <taxon>Asteroideae</taxon>
        <taxon>Anthemideae</taxon>
        <taxon>Anthemidinae</taxon>
        <taxon>Tanacetum</taxon>
    </lineage>
</organism>
<name>A0A6L2L2M6_TANCI</name>
<accession>A0A6L2L2M6</accession>
<keyword evidence="1" id="KW-0863">Zinc-finger</keyword>
<feature type="compositionally biased region" description="Polar residues" evidence="2">
    <location>
        <begin position="1769"/>
        <end position="1780"/>
    </location>
</feature>
<feature type="compositionally biased region" description="Basic and acidic residues" evidence="2">
    <location>
        <begin position="1421"/>
        <end position="1431"/>
    </location>
</feature>
<dbReference type="InterPro" id="IPR036875">
    <property type="entry name" value="Znf_CCHC_sf"/>
</dbReference>
<dbReference type="Gene3D" id="4.10.60.10">
    <property type="entry name" value="Zinc finger, CCHC-type"/>
    <property type="match status" value="1"/>
</dbReference>
<keyword evidence="1" id="KW-0479">Metal-binding</keyword>
<feature type="compositionally biased region" description="Basic and acidic residues" evidence="2">
    <location>
        <begin position="1398"/>
        <end position="1407"/>
    </location>
</feature>